<dbReference type="InterPro" id="IPR005494">
    <property type="entry name" value="GSPS_pre-ATP-grasp-like_dom"/>
</dbReference>
<comment type="caution">
    <text evidence="7">The sequence shown here is derived from an EMBL/GenBank/DDBJ whole genome shotgun (WGS) entry which is preliminary data.</text>
</comment>
<dbReference type="GO" id="GO:0005524">
    <property type="term" value="F:ATP binding"/>
    <property type="evidence" value="ECO:0007669"/>
    <property type="project" value="UniProtKB-KW"/>
</dbReference>
<name>A0A0C9NFE2_SPHPI</name>
<evidence type="ECO:0000256" key="1">
    <source>
        <dbReference type="ARBA" id="ARBA00022598"/>
    </source>
</evidence>
<evidence type="ECO:0000256" key="5">
    <source>
        <dbReference type="ARBA" id="ARBA00022842"/>
    </source>
</evidence>
<keyword evidence="2" id="KW-0479">Metal-binding</keyword>
<dbReference type="Pfam" id="PF03738">
    <property type="entry name" value="GSP_synth"/>
    <property type="match status" value="1"/>
</dbReference>
<feature type="domain" description="Glutathionylspermidine synthase pre-ATP-grasp-like" evidence="6">
    <location>
        <begin position="12"/>
        <end position="380"/>
    </location>
</feature>
<dbReference type="SUPFAM" id="SSF56059">
    <property type="entry name" value="Glutathione synthetase ATP-binding domain-like"/>
    <property type="match status" value="1"/>
</dbReference>
<dbReference type="SUPFAM" id="SSF52440">
    <property type="entry name" value="PreATP-grasp domain"/>
    <property type="match status" value="1"/>
</dbReference>
<evidence type="ECO:0000313" key="7">
    <source>
        <dbReference type="EMBL" id="GAN14972.1"/>
    </source>
</evidence>
<dbReference type="EMBL" id="BBJS01000049">
    <property type="protein sequence ID" value="GAN14972.1"/>
    <property type="molecule type" value="Genomic_DNA"/>
</dbReference>
<accession>A0A0C9NFE2</accession>
<dbReference type="Gene3D" id="3.30.1490.330">
    <property type="match status" value="1"/>
</dbReference>
<dbReference type="AlphaFoldDB" id="A0A0C9NFE2"/>
<dbReference type="RefSeq" id="WP_007404002.1">
    <property type="nucleotide sequence ID" value="NZ_BBJS01000049.1"/>
</dbReference>
<dbReference type="GO" id="GO:0016874">
    <property type="term" value="F:ligase activity"/>
    <property type="evidence" value="ECO:0007669"/>
    <property type="project" value="UniProtKB-KW"/>
</dbReference>
<evidence type="ECO:0000256" key="4">
    <source>
        <dbReference type="ARBA" id="ARBA00022840"/>
    </source>
</evidence>
<dbReference type="GeneID" id="78526061"/>
<keyword evidence="8" id="KW-1185">Reference proteome</keyword>
<keyword evidence="3" id="KW-0547">Nucleotide-binding</keyword>
<dbReference type="GO" id="GO:0046872">
    <property type="term" value="F:metal ion binding"/>
    <property type="evidence" value="ECO:0007669"/>
    <property type="project" value="UniProtKB-KW"/>
</dbReference>
<dbReference type="Proteomes" id="UP000032025">
    <property type="component" value="Unassembled WGS sequence"/>
</dbReference>
<evidence type="ECO:0000256" key="3">
    <source>
        <dbReference type="ARBA" id="ARBA00022741"/>
    </source>
</evidence>
<organism evidence="7 8">
    <name type="scientific">Sphingomonas paucimobilis NBRC 13935</name>
    <dbReference type="NCBI Taxonomy" id="1219050"/>
    <lineage>
        <taxon>Bacteria</taxon>
        <taxon>Pseudomonadati</taxon>
        <taxon>Pseudomonadota</taxon>
        <taxon>Alphaproteobacteria</taxon>
        <taxon>Sphingomonadales</taxon>
        <taxon>Sphingomonadaceae</taxon>
        <taxon>Sphingomonas</taxon>
    </lineage>
</organism>
<keyword evidence="4" id="KW-0067">ATP-binding</keyword>
<dbReference type="InterPro" id="IPR016185">
    <property type="entry name" value="PreATP-grasp_dom_sf"/>
</dbReference>
<evidence type="ECO:0000256" key="2">
    <source>
        <dbReference type="ARBA" id="ARBA00022723"/>
    </source>
</evidence>
<evidence type="ECO:0000259" key="6">
    <source>
        <dbReference type="Pfam" id="PF03738"/>
    </source>
</evidence>
<proteinExistence type="predicted"/>
<keyword evidence="5" id="KW-0460">Magnesium</keyword>
<sequence>MIRESLTPRADWQAKVEALGLVWHAGSDRPYWDESVCYRLTRHEVDRIEAATTELYRLFLAAGEAVVSDPALFARFGIPLAFHDPVREAWEAEPPALNFGRFDLGFDGEDAPKLFEFNCDTPTSLLEAAVVQWDWKSDCFPALDQFNSLHEALVARWRELAPALPATLHVAHVADLSGEDAITAAYLRDTAEAAGITTMPLLMEDIGWNHDDHCFVDDRDIRIEALFKLYPWEWLVHEGFAPHLLDNLARGDLLWIEPIWKMIWSNKAILPILWDLFPGHPNLLPASFTIPSGDAVAKPLLSREGANISIRRADTIIAETPGEYGGEGYIYQSLYRLPEMAPGCFPVLGSWIVDGAAAGMGIREGGLITSNTARFVPHVIDS</sequence>
<evidence type="ECO:0000313" key="8">
    <source>
        <dbReference type="Proteomes" id="UP000032025"/>
    </source>
</evidence>
<gene>
    <name evidence="7" type="ORF">SP6_49_00060</name>
</gene>
<reference evidence="7 8" key="1">
    <citation type="submission" date="2014-08" db="EMBL/GenBank/DDBJ databases">
        <title>Whole genome shotgun sequence of Sphingomonas paucimobilis NBRC 13935.</title>
        <authorList>
            <person name="Hosoyama A."/>
            <person name="Hashimoto M."/>
            <person name="Hosoyama Y."/>
            <person name="Noguchi M."/>
            <person name="Uohara A."/>
            <person name="Ohji S."/>
            <person name="Katano-Makiyama Y."/>
            <person name="Ichikawa N."/>
            <person name="Kimura A."/>
            <person name="Yamazoe A."/>
            <person name="Fujita N."/>
        </authorList>
    </citation>
    <scope>NUCLEOTIDE SEQUENCE [LARGE SCALE GENOMIC DNA]</scope>
    <source>
        <strain evidence="7 8">NBRC 13935</strain>
    </source>
</reference>
<protein>
    <submittedName>
        <fullName evidence="7">DNA, contig: SP649</fullName>
    </submittedName>
</protein>
<keyword evidence="1" id="KW-0436">Ligase</keyword>